<dbReference type="EnsemblPlants" id="AVESA.00010b.r2.7DG1362490.1">
    <property type="protein sequence ID" value="AVESA.00010b.r2.7DG1362490.1.CDS"/>
    <property type="gene ID" value="AVESA.00010b.r2.7DG1362490"/>
</dbReference>
<organism evidence="1 2">
    <name type="scientific">Avena sativa</name>
    <name type="common">Oat</name>
    <dbReference type="NCBI Taxonomy" id="4498"/>
    <lineage>
        <taxon>Eukaryota</taxon>
        <taxon>Viridiplantae</taxon>
        <taxon>Streptophyta</taxon>
        <taxon>Embryophyta</taxon>
        <taxon>Tracheophyta</taxon>
        <taxon>Spermatophyta</taxon>
        <taxon>Magnoliopsida</taxon>
        <taxon>Liliopsida</taxon>
        <taxon>Poales</taxon>
        <taxon>Poaceae</taxon>
        <taxon>BOP clade</taxon>
        <taxon>Pooideae</taxon>
        <taxon>Poodae</taxon>
        <taxon>Poeae</taxon>
        <taxon>Poeae Chloroplast Group 1 (Aveneae type)</taxon>
        <taxon>Aveninae</taxon>
        <taxon>Avena</taxon>
    </lineage>
</organism>
<dbReference type="Proteomes" id="UP001732700">
    <property type="component" value="Chromosome 7D"/>
</dbReference>
<reference evidence="1" key="2">
    <citation type="submission" date="2025-09" db="UniProtKB">
        <authorList>
            <consortium name="EnsemblPlants"/>
        </authorList>
    </citation>
    <scope>IDENTIFICATION</scope>
</reference>
<evidence type="ECO:0000313" key="1">
    <source>
        <dbReference type="EnsemblPlants" id="AVESA.00010b.r2.7DG1362490.1.CDS"/>
    </source>
</evidence>
<proteinExistence type="predicted"/>
<reference evidence="1" key="1">
    <citation type="submission" date="2021-05" db="EMBL/GenBank/DDBJ databases">
        <authorList>
            <person name="Scholz U."/>
            <person name="Mascher M."/>
            <person name="Fiebig A."/>
        </authorList>
    </citation>
    <scope>NUCLEOTIDE SEQUENCE [LARGE SCALE GENOMIC DNA]</scope>
</reference>
<sequence length="214" mass="24540">MGSLFSSFAEVVGFIAANMYEFIFPLRGVVGNTRDLLRRSEEERDASIRHHARFALHHYNSKNPGAEFDLVKPLMVAHVLFRGDWWYHISFWARRRGAPPETPVQQFFGELHYRSCAACDVDDDDDDVPAQTHSCNIPVVETCAIVDKISTFQPQTPTRKKKKPRRRVCILCSPASEIFHPKKGKFVCGKDEAHAKEFKRFNNLLEKPFTCTPT</sequence>
<keyword evidence="2" id="KW-1185">Reference proteome</keyword>
<accession>A0ACD6A9Z2</accession>
<evidence type="ECO:0000313" key="2">
    <source>
        <dbReference type="Proteomes" id="UP001732700"/>
    </source>
</evidence>
<protein>
    <submittedName>
        <fullName evidence="1">Uncharacterized protein</fullName>
    </submittedName>
</protein>
<name>A0ACD6A9Z2_AVESA</name>